<dbReference type="EC" id="1.1.1.133" evidence="3 6"/>
<evidence type="ECO:0000256" key="5">
    <source>
        <dbReference type="ARBA" id="ARBA00048200"/>
    </source>
</evidence>
<comment type="pathway">
    <text evidence="1 6">Carbohydrate biosynthesis; dTDP-L-rhamnose biosynthesis.</text>
</comment>
<reference evidence="8 9" key="1">
    <citation type="submission" date="2021-01" db="EMBL/GenBank/DDBJ databases">
        <title>Draft Genome Sequence and Polyhydroxyalkanoate Biosynthetic Potential of Jeongeupia naejangsanensis Type Strain DSM 24253.</title>
        <authorList>
            <person name="Turrini P."/>
            <person name="Artuso I."/>
            <person name="Lugli G.A."/>
            <person name="Frangipani E."/>
            <person name="Ventura M."/>
            <person name="Visca P."/>
        </authorList>
    </citation>
    <scope>NUCLEOTIDE SEQUENCE [LARGE SCALE GENOMIC DNA]</scope>
    <source>
        <strain evidence="8 9">DSM 24253</strain>
    </source>
</reference>
<dbReference type="InterPro" id="IPR005913">
    <property type="entry name" value="dTDP_dehydrorham_reduct"/>
</dbReference>
<comment type="caution">
    <text evidence="8">The sequence shown here is derived from an EMBL/GenBank/DDBJ whole genome shotgun (WGS) entry which is preliminary data.</text>
</comment>
<protein>
    <recommendedName>
        <fullName evidence="4 6">dTDP-4-dehydrorhamnose reductase</fullName>
        <ecNumber evidence="3 6">1.1.1.133</ecNumber>
    </recommendedName>
</protein>
<dbReference type="PANTHER" id="PTHR10491:SF4">
    <property type="entry name" value="METHIONINE ADENOSYLTRANSFERASE 2 SUBUNIT BETA"/>
    <property type="match status" value="1"/>
</dbReference>
<dbReference type="GO" id="GO:0008831">
    <property type="term" value="F:dTDP-4-dehydrorhamnose reductase activity"/>
    <property type="evidence" value="ECO:0007669"/>
    <property type="project" value="UniProtKB-EC"/>
</dbReference>
<evidence type="ECO:0000256" key="2">
    <source>
        <dbReference type="ARBA" id="ARBA00010944"/>
    </source>
</evidence>
<proteinExistence type="inferred from homology"/>
<accession>A0ABS2BRH9</accession>
<sequence length="295" mass="31301">MMRLLLLGAAGQLGLSLRIPLAALGEVIPVDRRTCDLTDLAALRTFLDRIRPDVIVNAAAYTAVDRAETDAGTAFAVNATAPAAMAAWAASHDALLLHYSTDYVFDGQSEIPYVETDMPSPLSVYGRSKLDGDLAIGASGCRHLILRTGWVYSALGDNFLTTILRLGRERAVLRVVDDQFGAPTHAGLIADTSADLLRRHASSPSSVVSGTYHLSAGGVTSWFGFAQMLLEHAASLQPGVGWAQVRPITSADYPQAATRPPRARLDPGKLCRVLGTSLPAWQAAVGSGVAEVLQR</sequence>
<evidence type="ECO:0000256" key="4">
    <source>
        <dbReference type="ARBA" id="ARBA00017099"/>
    </source>
</evidence>
<comment type="similarity">
    <text evidence="2 6">Belongs to the dTDP-4-dehydrorhamnose reductase family.</text>
</comment>
<comment type="cofactor">
    <cofactor evidence="6">
        <name>Mg(2+)</name>
        <dbReference type="ChEBI" id="CHEBI:18420"/>
    </cofactor>
    <text evidence="6">Binds 1 Mg(2+) ion per monomer.</text>
</comment>
<keyword evidence="9" id="KW-1185">Reference proteome</keyword>
<dbReference type="InterPro" id="IPR029903">
    <property type="entry name" value="RmlD-like-bd"/>
</dbReference>
<gene>
    <name evidence="8" type="primary">rfbD</name>
    <name evidence="8" type="ORF">JMJ54_16355</name>
</gene>
<dbReference type="NCBIfam" id="TIGR01214">
    <property type="entry name" value="rmlD"/>
    <property type="match status" value="1"/>
</dbReference>
<dbReference type="PANTHER" id="PTHR10491">
    <property type="entry name" value="DTDP-4-DEHYDRORHAMNOSE REDUCTASE"/>
    <property type="match status" value="1"/>
</dbReference>
<comment type="function">
    <text evidence="6">Catalyzes the reduction of dTDP-6-deoxy-L-lyxo-4-hexulose to yield dTDP-L-rhamnose.</text>
</comment>
<evidence type="ECO:0000256" key="6">
    <source>
        <dbReference type="RuleBase" id="RU364082"/>
    </source>
</evidence>
<evidence type="ECO:0000313" key="9">
    <source>
        <dbReference type="Proteomes" id="UP000809431"/>
    </source>
</evidence>
<dbReference type="Proteomes" id="UP000809431">
    <property type="component" value="Unassembled WGS sequence"/>
</dbReference>
<dbReference type="SUPFAM" id="SSF51735">
    <property type="entry name" value="NAD(P)-binding Rossmann-fold domains"/>
    <property type="match status" value="1"/>
</dbReference>
<feature type="domain" description="RmlD-like substrate binding" evidence="7">
    <location>
        <begin position="2"/>
        <end position="291"/>
    </location>
</feature>
<dbReference type="Gene3D" id="3.90.25.10">
    <property type="entry name" value="UDP-galactose 4-epimerase, domain 1"/>
    <property type="match status" value="1"/>
</dbReference>
<evidence type="ECO:0000256" key="3">
    <source>
        <dbReference type="ARBA" id="ARBA00012929"/>
    </source>
</evidence>
<evidence type="ECO:0000313" key="8">
    <source>
        <dbReference type="EMBL" id="MBM3117409.1"/>
    </source>
</evidence>
<dbReference type="Gene3D" id="3.40.50.720">
    <property type="entry name" value="NAD(P)-binding Rossmann-like Domain"/>
    <property type="match status" value="1"/>
</dbReference>
<dbReference type="EMBL" id="JAESND010000010">
    <property type="protein sequence ID" value="MBM3117409.1"/>
    <property type="molecule type" value="Genomic_DNA"/>
</dbReference>
<comment type="catalytic activity">
    <reaction evidence="5 6">
        <text>dTDP-beta-L-rhamnose + NADP(+) = dTDP-4-dehydro-beta-L-rhamnose + NADPH + H(+)</text>
        <dbReference type="Rhea" id="RHEA:21796"/>
        <dbReference type="ChEBI" id="CHEBI:15378"/>
        <dbReference type="ChEBI" id="CHEBI:57510"/>
        <dbReference type="ChEBI" id="CHEBI:57783"/>
        <dbReference type="ChEBI" id="CHEBI:58349"/>
        <dbReference type="ChEBI" id="CHEBI:62830"/>
        <dbReference type="EC" id="1.1.1.133"/>
    </reaction>
</comment>
<keyword evidence="6" id="KW-0521">NADP</keyword>
<dbReference type="InterPro" id="IPR036291">
    <property type="entry name" value="NAD(P)-bd_dom_sf"/>
</dbReference>
<organism evidence="8 9">
    <name type="scientific">Jeongeupia naejangsanensis</name>
    <dbReference type="NCBI Taxonomy" id="613195"/>
    <lineage>
        <taxon>Bacteria</taxon>
        <taxon>Pseudomonadati</taxon>
        <taxon>Pseudomonadota</taxon>
        <taxon>Betaproteobacteria</taxon>
        <taxon>Neisseriales</taxon>
        <taxon>Chitinibacteraceae</taxon>
        <taxon>Jeongeupia</taxon>
    </lineage>
</organism>
<dbReference type="Pfam" id="PF04321">
    <property type="entry name" value="RmlD_sub_bind"/>
    <property type="match status" value="1"/>
</dbReference>
<keyword evidence="6 8" id="KW-0560">Oxidoreductase</keyword>
<evidence type="ECO:0000259" key="7">
    <source>
        <dbReference type="Pfam" id="PF04321"/>
    </source>
</evidence>
<name>A0ABS2BRH9_9NEIS</name>
<dbReference type="CDD" id="cd05254">
    <property type="entry name" value="dTDP_HR_like_SDR_e"/>
    <property type="match status" value="1"/>
</dbReference>
<evidence type="ECO:0000256" key="1">
    <source>
        <dbReference type="ARBA" id="ARBA00004781"/>
    </source>
</evidence>